<accession>A0ABS8XLY7</accession>
<name>A0ABS8XLY7_9BURK</name>
<evidence type="ECO:0000313" key="1">
    <source>
        <dbReference type="EMBL" id="MCE4538245.1"/>
    </source>
</evidence>
<dbReference type="EMBL" id="JAJTWT010000005">
    <property type="protein sequence ID" value="MCE4538245.1"/>
    <property type="molecule type" value="Genomic_DNA"/>
</dbReference>
<dbReference type="RefSeq" id="WP_233392687.1">
    <property type="nucleotide sequence ID" value="NZ_JAJTWT010000005.1"/>
</dbReference>
<proteinExistence type="predicted"/>
<sequence>MTDATEVEPPKSSSSKRDQFNVNLCGLGTSLRAYAADKRISASCAIRIAIARLLETAASTPAGPSVDEPTHAGSAVRVLLRMSEPAAAMLVGRARNAGVSRSQYVVLLMEGETPAPLPLDHERLIASLMASTVQLASLSADLNAFMRLLGRLPSAALEPYRAGLRSLIPAVHAHLERAAALLASLERTQRWRK</sequence>
<organism evidence="1 2">
    <name type="scientific">Pelomonas caseinilytica</name>
    <dbReference type="NCBI Taxonomy" id="2906763"/>
    <lineage>
        <taxon>Bacteria</taxon>
        <taxon>Pseudomonadati</taxon>
        <taxon>Pseudomonadota</taxon>
        <taxon>Betaproteobacteria</taxon>
        <taxon>Burkholderiales</taxon>
        <taxon>Sphaerotilaceae</taxon>
        <taxon>Roseateles</taxon>
    </lineage>
</organism>
<gene>
    <name evidence="1" type="ORF">LXT12_13385</name>
</gene>
<keyword evidence="2" id="KW-1185">Reference proteome</keyword>
<comment type="caution">
    <text evidence="1">The sequence shown here is derived from an EMBL/GenBank/DDBJ whole genome shotgun (WGS) entry which is preliminary data.</text>
</comment>
<evidence type="ECO:0000313" key="2">
    <source>
        <dbReference type="Proteomes" id="UP001201463"/>
    </source>
</evidence>
<dbReference type="Proteomes" id="UP001201463">
    <property type="component" value="Unassembled WGS sequence"/>
</dbReference>
<reference evidence="1 2" key="1">
    <citation type="submission" date="2021-12" db="EMBL/GenBank/DDBJ databases">
        <title>Genome seq of p7.</title>
        <authorList>
            <person name="Seo T."/>
        </authorList>
    </citation>
    <scope>NUCLEOTIDE SEQUENCE [LARGE SCALE GENOMIC DNA]</scope>
    <source>
        <strain evidence="1 2">P7</strain>
    </source>
</reference>
<evidence type="ECO:0008006" key="3">
    <source>
        <dbReference type="Google" id="ProtNLM"/>
    </source>
</evidence>
<protein>
    <recommendedName>
        <fullName evidence="3">Ribbon-helix-helix protein, copG family</fullName>
    </recommendedName>
</protein>